<protein>
    <submittedName>
        <fullName evidence="2">Uncharacterized protein</fullName>
    </submittedName>
</protein>
<gene>
    <name evidence="2" type="ORF">SARC_08554</name>
</gene>
<feature type="compositionally biased region" description="Low complexity" evidence="1">
    <location>
        <begin position="235"/>
        <end position="261"/>
    </location>
</feature>
<accession>A0A0L0FQI1</accession>
<dbReference type="Proteomes" id="UP000054560">
    <property type="component" value="Unassembled WGS sequence"/>
</dbReference>
<dbReference type="GeneID" id="25909058"/>
<sequence>MDDNMSVGGFSIGSTEVGLFMESEMLSAMLEANMCEGLDLVRESWLAVTKVELPEGQYPLSHFIASYYKQLFKLMPDLRKVYKSPESQSKNIGLVLSIVVNNDKKSVPELNAKKKILYKLSKEIGMSLLGHIVGGRALIQTLGSLLTEEKFPNATRTAWVREYAKLVYSLLRESERKTKLSDIVGLLDQLEVNDRDFMYKIATDDAFKPVMKGKNWKHTLGNITSGRFGKSKPAISPGSIRSGSVRSGSISSWRRQSSPMSGPMHSQSMESMASGILGDRHMSNLSINYCDSPSNGEIEEIKESPTIEETVALTPTDTEKKTKDKKDGKNLKAEAKVSGIDPQIPMHLLMNQVELVIN</sequence>
<dbReference type="GO" id="GO:0019825">
    <property type="term" value="F:oxygen binding"/>
    <property type="evidence" value="ECO:0007669"/>
    <property type="project" value="InterPro"/>
</dbReference>
<keyword evidence="3" id="KW-1185">Reference proteome</keyword>
<dbReference type="InterPro" id="IPR012292">
    <property type="entry name" value="Globin/Proto"/>
</dbReference>
<evidence type="ECO:0000313" key="2">
    <source>
        <dbReference type="EMBL" id="KNC79040.1"/>
    </source>
</evidence>
<evidence type="ECO:0000313" key="3">
    <source>
        <dbReference type="Proteomes" id="UP000054560"/>
    </source>
</evidence>
<dbReference type="EMBL" id="KQ242377">
    <property type="protein sequence ID" value="KNC79040.1"/>
    <property type="molecule type" value="Genomic_DNA"/>
</dbReference>
<name>A0A0L0FQI1_9EUKA</name>
<dbReference type="GO" id="GO:0020037">
    <property type="term" value="F:heme binding"/>
    <property type="evidence" value="ECO:0007669"/>
    <property type="project" value="InterPro"/>
</dbReference>
<evidence type="ECO:0000256" key="1">
    <source>
        <dbReference type="SAM" id="MobiDB-lite"/>
    </source>
</evidence>
<reference evidence="2 3" key="1">
    <citation type="submission" date="2011-02" db="EMBL/GenBank/DDBJ databases">
        <title>The Genome Sequence of Sphaeroforma arctica JP610.</title>
        <authorList>
            <consortium name="The Broad Institute Genome Sequencing Platform"/>
            <person name="Russ C."/>
            <person name="Cuomo C."/>
            <person name="Young S.K."/>
            <person name="Zeng Q."/>
            <person name="Gargeya S."/>
            <person name="Alvarado L."/>
            <person name="Berlin A."/>
            <person name="Chapman S.B."/>
            <person name="Chen Z."/>
            <person name="Freedman E."/>
            <person name="Gellesch M."/>
            <person name="Goldberg J."/>
            <person name="Griggs A."/>
            <person name="Gujja S."/>
            <person name="Heilman E."/>
            <person name="Heiman D."/>
            <person name="Howarth C."/>
            <person name="Mehta T."/>
            <person name="Neiman D."/>
            <person name="Pearson M."/>
            <person name="Roberts A."/>
            <person name="Saif S."/>
            <person name="Shea T."/>
            <person name="Shenoy N."/>
            <person name="Sisk P."/>
            <person name="Stolte C."/>
            <person name="Sykes S."/>
            <person name="White J."/>
            <person name="Yandava C."/>
            <person name="Burger G."/>
            <person name="Gray M.W."/>
            <person name="Holland P.W.H."/>
            <person name="King N."/>
            <person name="Lang F.B.F."/>
            <person name="Roger A.J."/>
            <person name="Ruiz-Trillo I."/>
            <person name="Haas B."/>
            <person name="Nusbaum C."/>
            <person name="Birren B."/>
        </authorList>
    </citation>
    <scope>NUCLEOTIDE SEQUENCE [LARGE SCALE GENOMIC DNA]</scope>
    <source>
        <strain evidence="2 3">JP610</strain>
    </source>
</reference>
<organism evidence="2 3">
    <name type="scientific">Sphaeroforma arctica JP610</name>
    <dbReference type="NCBI Taxonomy" id="667725"/>
    <lineage>
        <taxon>Eukaryota</taxon>
        <taxon>Ichthyosporea</taxon>
        <taxon>Ichthyophonida</taxon>
        <taxon>Sphaeroforma</taxon>
    </lineage>
</organism>
<dbReference type="AlphaFoldDB" id="A0A0L0FQI1"/>
<proteinExistence type="predicted"/>
<dbReference type="RefSeq" id="XP_014152942.1">
    <property type="nucleotide sequence ID" value="XM_014297467.1"/>
</dbReference>
<feature type="region of interest" description="Disordered" evidence="1">
    <location>
        <begin position="227"/>
        <end position="269"/>
    </location>
</feature>
<dbReference type="Gene3D" id="1.10.490.10">
    <property type="entry name" value="Globins"/>
    <property type="match status" value="1"/>
</dbReference>